<proteinExistence type="predicted"/>
<evidence type="ECO:0000313" key="1">
    <source>
        <dbReference type="EMBL" id="CAJ1391648.1"/>
    </source>
</evidence>
<evidence type="ECO:0008006" key="3">
    <source>
        <dbReference type="Google" id="ProtNLM"/>
    </source>
</evidence>
<dbReference type="Proteomes" id="UP001178507">
    <property type="component" value="Unassembled WGS sequence"/>
</dbReference>
<dbReference type="EMBL" id="CAUJNA010002223">
    <property type="protein sequence ID" value="CAJ1391648.1"/>
    <property type="molecule type" value="Genomic_DNA"/>
</dbReference>
<protein>
    <recommendedName>
        <fullName evidence="3">DUF2190 domain-containing protein</fullName>
    </recommendedName>
</protein>
<comment type="caution">
    <text evidence="1">The sequence shown here is derived from an EMBL/GenBank/DDBJ whole genome shotgun (WGS) entry which is preliminary data.</text>
</comment>
<organism evidence="1 2">
    <name type="scientific">Effrenium voratum</name>
    <dbReference type="NCBI Taxonomy" id="2562239"/>
    <lineage>
        <taxon>Eukaryota</taxon>
        <taxon>Sar</taxon>
        <taxon>Alveolata</taxon>
        <taxon>Dinophyceae</taxon>
        <taxon>Suessiales</taxon>
        <taxon>Symbiodiniaceae</taxon>
        <taxon>Effrenium</taxon>
    </lineage>
</organism>
<sequence>MNPTFIKSLRATADADPYTIAKAGAAFLESAPASADDDALIGTYDAQGATSGDMADVIQGGWGEVKLGGTVAAGDMLTADASAHAVKIAAGETKRTIGMAMAPGVDGDVIPYLAQPGAAAVPAAV</sequence>
<name>A0AA36IS29_9DINO</name>
<accession>A0AA36IS29</accession>
<dbReference type="AlphaFoldDB" id="A0AA36IS29"/>
<keyword evidence="2" id="KW-1185">Reference proteome</keyword>
<gene>
    <name evidence="1" type="ORF">EVOR1521_LOCUS16912</name>
</gene>
<reference evidence="1" key="1">
    <citation type="submission" date="2023-08" db="EMBL/GenBank/DDBJ databases">
        <authorList>
            <person name="Chen Y."/>
            <person name="Shah S."/>
            <person name="Dougan E. K."/>
            <person name="Thang M."/>
            <person name="Chan C."/>
        </authorList>
    </citation>
    <scope>NUCLEOTIDE SEQUENCE</scope>
</reference>
<evidence type="ECO:0000313" key="2">
    <source>
        <dbReference type="Proteomes" id="UP001178507"/>
    </source>
</evidence>